<gene>
    <name evidence="2" type="ORF">EXIGLDRAFT_108850</name>
</gene>
<feature type="chain" id="PRO_5007858277" evidence="1">
    <location>
        <begin position="36"/>
        <end position="220"/>
    </location>
</feature>
<reference evidence="2 3" key="1">
    <citation type="journal article" date="2016" name="Mol. Biol. Evol.">
        <title>Comparative Genomics of Early-Diverging Mushroom-Forming Fungi Provides Insights into the Origins of Lignocellulose Decay Capabilities.</title>
        <authorList>
            <person name="Nagy L.G."/>
            <person name="Riley R."/>
            <person name="Tritt A."/>
            <person name="Adam C."/>
            <person name="Daum C."/>
            <person name="Floudas D."/>
            <person name="Sun H."/>
            <person name="Yadav J.S."/>
            <person name="Pangilinan J."/>
            <person name="Larsson K.H."/>
            <person name="Matsuura K."/>
            <person name="Barry K."/>
            <person name="Labutti K."/>
            <person name="Kuo R."/>
            <person name="Ohm R.A."/>
            <person name="Bhattacharya S.S."/>
            <person name="Shirouzu T."/>
            <person name="Yoshinaga Y."/>
            <person name="Martin F.M."/>
            <person name="Grigoriev I.V."/>
            <person name="Hibbett D.S."/>
        </authorList>
    </citation>
    <scope>NUCLEOTIDE SEQUENCE [LARGE SCALE GENOMIC DNA]</scope>
    <source>
        <strain evidence="2 3">HHB12029</strain>
    </source>
</reference>
<keyword evidence="3" id="KW-1185">Reference proteome</keyword>
<dbReference type="EMBL" id="KV426038">
    <property type="protein sequence ID" value="KZV90933.1"/>
    <property type="molecule type" value="Genomic_DNA"/>
</dbReference>
<protein>
    <submittedName>
        <fullName evidence="2">Uncharacterized protein</fullName>
    </submittedName>
</protein>
<evidence type="ECO:0000313" key="3">
    <source>
        <dbReference type="Proteomes" id="UP000077266"/>
    </source>
</evidence>
<organism evidence="2 3">
    <name type="scientific">Exidia glandulosa HHB12029</name>
    <dbReference type="NCBI Taxonomy" id="1314781"/>
    <lineage>
        <taxon>Eukaryota</taxon>
        <taxon>Fungi</taxon>
        <taxon>Dikarya</taxon>
        <taxon>Basidiomycota</taxon>
        <taxon>Agaricomycotina</taxon>
        <taxon>Agaricomycetes</taxon>
        <taxon>Auriculariales</taxon>
        <taxon>Exidiaceae</taxon>
        <taxon>Exidia</taxon>
    </lineage>
</organism>
<proteinExistence type="predicted"/>
<dbReference type="AlphaFoldDB" id="A0A165GS77"/>
<name>A0A165GS77_EXIGL</name>
<sequence>MTPQIPIRRAFSGSGLPLLLLLWLLSFTSFARVSADSGSNTHTTCDPSIANDGNFTWWNNKNGDNPCQVLQNLLRECDSGHTIHLMPASPLTVPDVCDANVIGNTDGENDFSPCCCNTAAYALRQACWSCQQGREDPRKPDRRPTFREYLQCPNTAPNSKKLFKSVHVPKWAFIPVDPDSTWCVRFQERQGRCSCAAARLSHCIPFLYKGGYLQCVRTGG</sequence>
<dbReference type="InParanoid" id="A0A165GS77"/>
<keyword evidence="1" id="KW-0732">Signal</keyword>
<evidence type="ECO:0000313" key="2">
    <source>
        <dbReference type="EMBL" id="KZV90933.1"/>
    </source>
</evidence>
<dbReference type="OrthoDB" id="3263908at2759"/>
<evidence type="ECO:0000256" key="1">
    <source>
        <dbReference type="SAM" id="SignalP"/>
    </source>
</evidence>
<accession>A0A165GS77</accession>
<feature type="signal peptide" evidence="1">
    <location>
        <begin position="1"/>
        <end position="35"/>
    </location>
</feature>
<dbReference type="Proteomes" id="UP000077266">
    <property type="component" value="Unassembled WGS sequence"/>
</dbReference>